<dbReference type="SUPFAM" id="SSF52058">
    <property type="entry name" value="L domain-like"/>
    <property type="match status" value="1"/>
</dbReference>
<keyword evidence="3" id="KW-1185">Reference proteome</keyword>
<organism evidence="2 3">
    <name type="scientific">Clunio marinus</name>
    <dbReference type="NCBI Taxonomy" id="568069"/>
    <lineage>
        <taxon>Eukaryota</taxon>
        <taxon>Metazoa</taxon>
        <taxon>Ecdysozoa</taxon>
        <taxon>Arthropoda</taxon>
        <taxon>Hexapoda</taxon>
        <taxon>Insecta</taxon>
        <taxon>Pterygota</taxon>
        <taxon>Neoptera</taxon>
        <taxon>Endopterygota</taxon>
        <taxon>Diptera</taxon>
        <taxon>Nematocera</taxon>
        <taxon>Chironomoidea</taxon>
        <taxon>Chironomidae</taxon>
        <taxon>Clunio</taxon>
    </lineage>
</organism>
<sequence length="373" mass="43400">MENLTLSFLRITRKKTLVVTLVLVITINFLQITESMEIDCDFVSTTFNAGGLIDAVGIYYICFATLSGEIENMNVTEVTGEHMEEQTNEDLAMLIIERYAWLTEIPLDIDKFFPNIEVFQMRHTQMKTIRAFELQQFPNLEYLIVDSNQLETLEKDVFQFTPAVKGINLNFNQIKRLSINIFGSLNLDFLKMNQNVCINDKAETPQNMYRVLVVVDVFCTPLGDRIQEERLIEITEDLEMNIMETESLNLKVTNLTSDNEELIKRGMIQEERLNEITEELATNIRETENLNLKVTNLTSKNEELIKRGMIQEERLLQISEELDTKIRQIENLDLKISDLISENEEWIDKVERLEYIVNHISYPIGTNYSVTKQ</sequence>
<dbReference type="OrthoDB" id="676979at2759"/>
<protein>
    <submittedName>
        <fullName evidence="2">CLUMA_CG004680, isoform A</fullName>
    </submittedName>
</protein>
<dbReference type="InterPro" id="IPR032675">
    <property type="entry name" value="LRR_dom_sf"/>
</dbReference>
<reference evidence="2 3" key="1">
    <citation type="submission" date="2015-04" db="EMBL/GenBank/DDBJ databases">
        <authorList>
            <person name="Syromyatnikov M.Y."/>
            <person name="Popov V.N."/>
        </authorList>
    </citation>
    <scope>NUCLEOTIDE SEQUENCE [LARGE SCALE GENOMIC DNA]</scope>
</reference>
<dbReference type="EMBL" id="CVRI01000020">
    <property type="protein sequence ID" value="CRK90992.1"/>
    <property type="molecule type" value="Genomic_DNA"/>
</dbReference>
<evidence type="ECO:0000313" key="2">
    <source>
        <dbReference type="EMBL" id="CRK90992.1"/>
    </source>
</evidence>
<feature type="coiled-coil region" evidence="1">
    <location>
        <begin position="287"/>
        <end position="349"/>
    </location>
</feature>
<keyword evidence="1" id="KW-0175">Coiled coil</keyword>
<proteinExistence type="predicted"/>
<dbReference type="AlphaFoldDB" id="A0A1J1HSD9"/>
<gene>
    <name evidence="2" type="ORF">CLUMA_CG004680</name>
</gene>
<accession>A0A1J1HSD9</accession>
<dbReference type="Pfam" id="PF13855">
    <property type="entry name" value="LRR_8"/>
    <property type="match status" value="1"/>
</dbReference>
<dbReference type="Gene3D" id="3.80.10.10">
    <property type="entry name" value="Ribonuclease Inhibitor"/>
    <property type="match status" value="1"/>
</dbReference>
<evidence type="ECO:0000256" key="1">
    <source>
        <dbReference type="SAM" id="Coils"/>
    </source>
</evidence>
<name>A0A1J1HSD9_9DIPT</name>
<evidence type="ECO:0000313" key="3">
    <source>
        <dbReference type="Proteomes" id="UP000183832"/>
    </source>
</evidence>
<dbReference type="Proteomes" id="UP000183832">
    <property type="component" value="Unassembled WGS sequence"/>
</dbReference>
<dbReference type="InterPro" id="IPR001611">
    <property type="entry name" value="Leu-rich_rpt"/>
</dbReference>